<protein>
    <submittedName>
        <fullName evidence="7">G-protein coupled receptors family 2 profile 2 domain-containing protein</fullName>
    </submittedName>
</protein>
<dbReference type="AlphaFoldDB" id="A0A914CFL2"/>
<dbReference type="GO" id="GO:0016020">
    <property type="term" value="C:membrane"/>
    <property type="evidence" value="ECO:0007669"/>
    <property type="project" value="UniProtKB-SubCell"/>
</dbReference>
<dbReference type="InterPro" id="IPR047130">
    <property type="entry name" value="7TM_GPCR_Srsx_nematod"/>
</dbReference>
<evidence type="ECO:0000256" key="2">
    <source>
        <dbReference type="ARBA" id="ARBA00022692"/>
    </source>
</evidence>
<evidence type="ECO:0000313" key="7">
    <source>
        <dbReference type="WBParaSite" id="ACRNAN_scaffold1035.g10518.t1"/>
    </source>
</evidence>
<evidence type="ECO:0000256" key="1">
    <source>
        <dbReference type="ARBA" id="ARBA00004370"/>
    </source>
</evidence>
<evidence type="ECO:0000256" key="4">
    <source>
        <dbReference type="ARBA" id="ARBA00023136"/>
    </source>
</evidence>
<dbReference type="Pfam" id="PF10320">
    <property type="entry name" value="7TM_GPCR_Srsx"/>
    <property type="match status" value="1"/>
</dbReference>
<dbReference type="SMART" id="SM01381">
    <property type="entry name" value="7TM_GPCR_Srsx"/>
    <property type="match status" value="1"/>
</dbReference>
<evidence type="ECO:0000256" key="5">
    <source>
        <dbReference type="SAM" id="Phobius"/>
    </source>
</evidence>
<evidence type="ECO:0000256" key="3">
    <source>
        <dbReference type="ARBA" id="ARBA00022989"/>
    </source>
</evidence>
<dbReference type="GO" id="GO:0004930">
    <property type="term" value="F:G protein-coupled receptor activity"/>
    <property type="evidence" value="ECO:0007669"/>
    <property type="project" value="InterPro"/>
</dbReference>
<organism evidence="6 7">
    <name type="scientific">Acrobeloides nanus</name>
    <dbReference type="NCBI Taxonomy" id="290746"/>
    <lineage>
        <taxon>Eukaryota</taxon>
        <taxon>Metazoa</taxon>
        <taxon>Ecdysozoa</taxon>
        <taxon>Nematoda</taxon>
        <taxon>Chromadorea</taxon>
        <taxon>Rhabditida</taxon>
        <taxon>Tylenchina</taxon>
        <taxon>Cephalobomorpha</taxon>
        <taxon>Cephaloboidea</taxon>
        <taxon>Cephalobidae</taxon>
        <taxon>Acrobeloides</taxon>
    </lineage>
</organism>
<dbReference type="InterPro" id="IPR000276">
    <property type="entry name" value="GPCR_Rhodpsn"/>
</dbReference>
<evidence type="ECO:0000313" key="6">
    <source>
        <dbReference type="Proteomes" id="UP000887540"/>
    </source>
</evidence>
<feature type="transmembrane region" description="Helical" evidence="5">
    <location>
        <begin position="130"/>
        <end position="151"/>
    </location>
</feature>
<dbReference type="WBParaSite" id="ACRNAN_scaffold1035.g10518.t1">
    <property type="protein sequence ID" value="ACRNAN_scaffold1035.g10518.t1"/>
    <property type="gene ID" value="ACRNAN_scaffold1035.g10518"/>
</dbReference>
<feature type="transmembrane region" description="Helical" evidence="5">
    <location>
        <begin position="12"/>
        <end position="33"/>
    </location>
</feature>
<keyword evidence="6" id="KW-1185">Reference proteome</keyword>
<dbReference type="Proteomes" id="UP000887540">
    <property type="component" value="Unplaced"/>
</dbReference>
<reference evidence="7" key="1">
    <citation type="submission" date="2022-11" db="UniProtKB">
        <authorList>
            <consortium name="WormBaseParasite"/>
        </authorList>
    </citation>
    <scope>IDENTIFICATION</scope>
</reference>
<dbReference type="SUPFAM" id="SSF81321">
    <property type="entry name" value="Family A G protein-coupled receptor-like"/>
    <property type="match status" value="1"/>
</dbReference>
<sequence length="225" mass="26976">MNSFFNFRNKINKTYFVSLILIISVVNMGWMVYEYEKMMIFEENKVVLCTVLEFLKNDIHIQFWLCLIICVIYLVLWIAIESKKRLIHTSETRRVMKPLSVFAIIITLTWFGIFFSNMVITNYVAEHVLLIINLSLLNIGISCHFLVYYVMSDEYRNAFIRLRSYFSCQKKMTRRRNHVVPMYAFSITRTLMVVPLKPIEKLQNQQQQQQHHDDDFFDLHNIGFM</sequence>
<name>A0A914CFL2_9BILA</name>
<feature type="transmembrane region" description="Helical" evidence="5">
    <location>
        <begin position="101"/>
        <end position="124"/>
    </location>
</feature>
<comment type="subcellular location">
    <subcellularLocation>
        <location evidence="1">Membrane</location>
    </subcellularLocation>
</comment>
<keyword evidence="4 5" id="KW-0472">Membrane</keyword>
<proteinExistence type="predicted"/>
<dbReference type="PANTHER" id="PTHR23360">
    <property type="entry name" value="G-PROTEIN COUPLED RECEPTORS FAMILY 1 PROFILE DOMAIN-CONTAINING PROTEIN-RELATED"/>
    <property type="match status" value="1"/>
</dbReference>
<keyword evidence="2 5" id="KW-0812">Transmembrane</keyword>
<accession>A0A914CFL2</accession>
<feature type="transmembrane region" description="Helical" evidence="5">
    <location>
        <begin position="61"/>
        <end position="80"/>
    </location>
</feature>
<dbReference type="InterPro" id="IPR019424">
    <property type="entry name" value="7TM_GPCR_Srsx"/>
</dbReference>
<keyword evidence="3 5" id="KW-1133">Transmembrane helix</keyword>
<dbReference type="Gene3D" id="1.20.1070.10">
    <property type="entry name" value="Rhodopsin 7-helix transmembrane proteins"/>
    <property type="match status" value="1"/>
</dbReference>